<accession>A0A0W4ZT93</accession>
<dbReference type="AlphaFoldDB" id="A0A0W4ZT93"/>
<dbReference type="OrthoDB" id="5301000at2759"/>
<evidence type="ECO:0000313" key="3">
    <source>
        <dbReference type="Proteomes" id="UP000054454"/>
    </source>
</evidence>
<feature type="domain" description="FAR1" evidence="1">
    <location>
        <begin position="53"/>
        <end position="146"/>
    </location>
</feature>
<comment type="caution">
    <text evidence="2">The sequence shown here is derived from an EMBL/GenBank/DDBJ whole genome shotgun (WGS) entry which is preliminary data.</text>
</comment>
<dbReference type="InterPro" id="IPR004330">
    <property type="entry name" value="FAR1_DNA_bnd_dom"/>
</dbReference>
<gene>
    <name evidence="2" type="ORF">T552_00230</name>
</gene>
<evidence type="ECO:0000313" key="2">
    <source>
        <dbReference type="EMBL" id="KTW31592.1"/>
    </source>
</evidence>
<dbReference type="Proteomes" id="UP000054454">
    <property type="component" value="Unassembled WGS sequence"/>
</dbReference>
<dbReference type="VEuPathDB" id="FungiDB:T552_00230"/>
<reference evidence="3" key="1">
    <citation type="journal article" date="2016" name="Nat. Commun.">
        <title>Genome analysis of three Pneumocystis species reveals adaptation mechanisms to life exclusively in mammalian hosts.</title>
        <authorList>
            <person name="Ma L."/>
            <person name="Chen Z."/>
            <person name="Huang D.W."/>
            <person name="Kutty G."/>
            <person name="Ishihara M."/>
            <person name="Wang H."/>
            <person name="Abouelleil A."/>
            <person name="Bishop L."/>
            <person name="Davey E."/>
            <person name="Deng R."/>
            <person name="Deng X."/>
            <person name="Fan L."/>
            <person name="Fantoni G."/>
            <person name="Fitzgerald M."/>
            <person name="Gogineni E."/>
            <person name="Goldberg J.M."/>
            <person name="Handley G."/>
            <person name="Hu X."/>
            <person name="Huber C."/>
            <person name="Jiao X."/>
            <person name="Jones K."/>
            <person name="Levin J.Z."/>
            <person name="Liu Y."/>
            <person name="Macdonald P."/>
            <person name="Melnikov A."/>
            <person name="Raley C."/>
            <person name="Sassi M."/>
            <person name="Sherman B.T."/>
            <person name="Song X."/>
            <person name="Sykes S."/>
            <person name="Tran B."/>
            <person name="Walsh L."/>
            <person name="Xia Y."/>
            <person name="Yang J."/>
            <person name="Young S."/>
            <person name="Zeng Q."/>
            <person name="Zheng X."/>
            <person name="Stephens R."/>
            <person name="Nusbaum C."/>
            <person name="Birren B.W."/>
            <person name="Azadi P."/>
            <person name="Lempicki R.A."/>
            <person name="Cuomo C.A."/>
            <person name="Kovacs J.A."/>
        </authorList>
    </citation>
    <scope>NUCLEOTIDE SEQUENCE [LARGE SCALE GENOMIC DNA]</scope>
    <source>
        <strain evidence="3">B80</strain>
    </source>
</reference>
<dbReference type="Pfam" id="PF03101">
    <property type="entry name" value="FAR1"/>
    <property type="match status" value="1"/>
</dbReference>
<dbReference type="EMBL" id="LFVZ01000001">
    <property type="protein sequence ID" value="KTW31592.1"/>
    <property type="molecule type" value="Genomic_DNA"/>
</dbReference>
<evidence type="ECO:0000259" key="1">
    <source>
        <dbReference type="Pfam" id="PF03101"/>
    </source>
</evidence>
<sequence length="236" mass="27075">MESTDSTSSTVVDNNLSNVHYTIHPVDSQNLIPQPQVGVHYASPEDIRAMLDAYAKFKGFAVSVRASNRITYRWQCVHGGKYRNTRNLPSEITVDPVMVSDPTIPHRQRKQTTKRTNCPWLVRAGLSQSELWKITKVVDEHNHRLYPEDPTIYHQNRPMTKQRVQRKKPRKPSARILEQQMTNTALLSTPLNNMESTLKIISLVPQDFEQGIMDPELDIDLDESIMRTIGTQTEEV</sequence>
<name>A0A0W4ZT93_PNEC8</name>
<dbReference type="GeneID" id="28935050"/>
<keyword evidence="3" id="KW-1185">Reference proteome</keyword>
<dbReference type="PANTHER" id="PTHR47718:SF13">
    <property type="entry name" value="OS09G0290500 PROTEIN"/>
    <property type="match status" value="1"/>
</dbReference>
<protein>
    <recommendedName>
        <fullName evidence="1">FAR1 domain-containing protein</fullName>
    </recommendedName>
</protein>
<organism evidence="2 3">
    <name type="scientific">Pneumocystis carinii (strain B80)</name>
    <name type="common">Rat pneumocystis pneumonia agent</name>
    <name type="synonym">Pneumocystis carinii f. sp. carinii</name>
    <dbReference type="NCBI Taxonomy" id="1408658"/>
    <lineage>
        <taxon>Eukaryota</taxon>
        <taxon>Fungi</taxon>
        <taxon>Dikarya</taxon>
        <taxon>Ascomycota</taxon>
        <taxon>Taphrinomycotina</taxon>
        <taxon>Pneumocystomycetes</taxon>
        <taxon>Pneumocystaceae</taxon>
        <taxon>Pneumocystis</taxon>
    </lineage>
</organism>
<dbReference type="PANTHER" id="PTHR47718">
    <property type="entry name" value="OS01G0519700 PROTEIN"/>
    <property type="match status" value="1"/>
</dbReference>
<dbReference type="RefSeq" id="XP_018227708.1">
    <property type="nucleotide sequence ID" value="XM_018368848.1"/>
</dbReference>
<proteinExistence type="predicted"/>